<dbReference type="InterPro" id="IPR042100">
    <property type="entry name" value="Bug_dom1"/>
</dbReference>
<sequence length="73" mass="8139">MKELGYGDIVPTFWYGVVVKAGTPRDIEATLERTIKSALRDPKVSKRFTDQGVVLKISTSTPDNFTVHLDSEI</sequence>
<dbReference type="Gene3D" id="3.40.190.150">
    <property type="entry name" value="Bordetella uptake gene, domain 1"/>
    <property type="match status" value="1"/>
</dbReference>
<reference evidence="1 2" key="1">
    <citation type="journal article" date="2019" name="Environ. Microbiol.">
        <title>Species interactions and distinct microbial communities in high Arctic permafrost affected cryosols are associated with the CH4 and CO2 gas fluxes.</title>
        <authorList>
            <person name="Altshuler I."/>
            <person name="Hamel J."/>
            <person name="Turney S."/>
            <person name="Magnuson E."/>
            <person name="Levesque R."/>
            <person name="Greer C."/>
            <person name="Whyte L.G."/>
        </authorList>
    </citation>
    <scope>NUCLEOTIDE SEQUENCE [LARGE SCALE GENOMIC DNA]</scope>
    <source>
        <strain evidence="1 2">S06.C</strain>
    </source>
</reference>
<evidence type="ECO:0000313" key="1">
    <source>
        <dbReference type="EMBL" id="TPG23689.1"/>
    </source>
</evidence>
<dbReference type="AlphaFoldDB" id="A0A502DGV0"/>
<protein>
    <submittedName>
        <fullName evidence="1">Uncharacterized protein</fullName>
    </submittedName>
</protein>
<comment type="caution">
    <text evidence="1">The sequence shown here is derived from an EMBL/GenBank/DDBJ whole genome shotgun (WGS) entry which is preliminary data.</text>
</comment>
<evidence type="ECO:0000313" key="2">
    <source>
        <dbReference type="Proteomes" id="UP000319212"/>
    </source>
</evidence>
<accession>A0A502DGV0</accession>
<name>A0A502DGV0_9BURK</name>
<gene>
    <name evidence="1" type="ORF">EAH82_20075</name>
</gene>
<dbReference type="EMBL" id="RCZI01000008">
    <property type="protein sequence ID" value="TPG23689.1"/>
    <property type="molecule type" value="Genomic_DNA"/>
</dbReference>
<dbReference type="RefSeq" id="WP_140844988.1">
    <property type="nucleotide sequence ID" value="NZ_RCZI01000008.1"/>
</dbReference>
<organism evidence="1 2">
    <name type="scientific">Variovorax guangxiensis</name>
    <dbReference type="NCBI Taxonomy" id="1775474"/>
    <lineage>
        <taxon>Bacteria</taxon>
        <taxon>Pseudomonadati</taxon>
        <taxon>Pseudomonadota</taxon>
        <taxon>Betaproteobacteria</taxon>
        <taxon>Burkholderiales</taxon>
        <taxon>Comamonadaceae</taxon>
        <taxon>Variovorax</taxon>
    </lineage>
</organism>
<dbReference type="Proteomes" id="UP000319212">
    <property type="component" value="Unassembled WGS sequence"/>
</dbReference>
<dbReference type="OrthoDB" id="9780943at2"/>
<proteinExistence type="predicted"/>